<accession>A0ABX7QSM6</accession>
<sequence length="54" mass="6120">MNGRIYDFNVRRFLSVAPFLQFPENSQSANPYSYILNNPMAGTDPTGFMMANNV</sequence>
<gene>
    <name evidence="1" type="ORF">JYB87_04195</name>
</gene>
<evidence type="ECO:0008006" key="3">
    <source>
        <dbReference type="Google" id="ProtNLM"/>
    </source>
</evidence>
<dbReference type="NCBIfam" id="TIGR03696">
    <property type="entry name" value="Rhs_assc_core"/>
    <property type="match status" value="1"/>
</dbReference>
<organism evidence="1 2">
    <name type="scientific">Shewanella avicenniae</name>
    <dbReference type="NCBI Taxonomy" id="2814294"/>
    <lineage>
        <taxon>Bacteria</taxon>
        <taxon>Pseudomonadati</taxon>
        <taxon>Pseudomonadota</taxon>
        <taxon>Gammaproteobacteria</taxon>
        <taxon>Alteromonadales</taxon>
        <taxon>Shewanellaceae</taxon>
        <taxon>Shewanella</taxon>
    </lineage>
</organism>
<keyword evidence="2" id="KW-1185">Reference proteome</keyword>
<reference evidence="1 2" key="1">
    <citation type="submission" date="2021-03" db="EMBL/GenBank/DDBJ databases">
        <title>Novel species identification of genus Shewanella.</title>
        <authorList>
            <person name="Liu G."/>
            <person name="Zhang Q."/>
        </authorList>
    </citation>
    <scope>NUCLEOTIDE SEQUENCE [LARGE SCALE GENOMIC DNA]</scope>
    <source>
        <strain evidence="1 2">FJAT-51800</strain>
    </source>
</reference>
<protein>
    <recommendedName>
        <fullName evidence="3">RHS repeat-associated core domain-containing protein</fullName>
    </recommendedName>
</protein>
<dbReference type="EMBL" id="CP071503">
    <property type="protein sequence ID" value="QSX34458.1"/>
    <property type="molecule type" value="Genomic_DNA"/>
</dbReference>
<evidence type="ECO:0000313" key="2">
    <source>
        <dbReference type="Proteomes" id="UP000662770"/>
    </source>
</evidence>
<dbReference type="RefSeq" id="WP_207355661.1">
    <property type="nucleotide sequence ID" value="NZ_CP071503.1"/>
</dbReference>
<dbReference type="Proteomes" id="UP000662770">
    <property type="component" value="Chromosome"/>
</dbReference>
<proteinExistence type="predicted"/>
<name>A0ABX7QSM6_9GAMM</name>
<dbReference type="InterPro" id="IPR022385">
    <property type="entry name" value="Rhs_assc_core"/>
</dbReference>
<dbReference type="Gene3D" id="2.180.10.10">
    <property type="entry name" value="RHS repeat-associated core"/>
    <property type="match status" value="1"/>
</dbReference>
<evidence type="ECO:0000313" key="1">
    <source>
        <dbReference type="EMBL" id="QSX34458.1"/>
    </source>
</evidence>